<comment type="caution">
    <text evidence="1">The sequence shown here is derived from an EMBL/GenBank/DDBJ whole genome shotgun (WGS) entry which is preliminary data.</text>
</comment>
<keyword evidence="2" id="KW-1185">Reference proteome</keyword>
<reference evidence="1" key="1">
    <citation type="journal article" date="2023" name="Insect Mol. Biol.">
        <title>Genome sequencing provides insights into the evolution of gene families encoding plant cell wall-degrading enzymes in longhorned beetles.</title>
        <authorList>
            <person name="Shin N.R."/>
            <person name="Okamura Y."/>
            <person name="Kirsch R."/>
            <person name="Pauchet Y."/>
        </authorList>
    </citation>
    <scope>NUCLEOTIDE SEQUENCE</scope>
    <source>
        <strain evidence="1">MMC_N1</strain>
    </source>
</reference>
<name>A0ABQ9J6K2_9CUCU</name>
<organism evidence="1 2">
    <name type="scientific">Molorchus minor</name>
    <dbReference type="NCBI Taxonomy" id="1323400"/>
    <lineage>
        <taxon>Eukaryota</taxon>
        <taxon>Metazoa</taxon>
        <taxon>Ecdysozoa</taxon>
        <taxon>Arthropoda</taxon>
        <taxon>Hexapoda</taxon>
        <taxon>Insecta</taxon>
        <taxon>Pterygota</taxon>
        <taxon>Neoptera</taxon>
        <taxon>Endopterygota</taxon>
        <taxon>Coleoptera</taxon>
        <taxon>Polyphaga</taxon>
        <taxon>Cucujiformia</taxon>
        <taxon>Chrysomeloidea</taxon>
        <taxon>Cerambycidae</taxon>
        <taxon>Lamiinae</taxon>
        <taxon>Monochamini</taxon>
        <taxon>Molorchus</taxon>
    </lineage>
</organism>
<accession>A0ABQ9J6K2</accession>
<evidence type="ECO:0008006" key="3">
    <source>
        <dbReference type="Google" id="ProtNLM"/>
    </source>
</evidence>
<protein>
    <recommendedName>
        <fullName evidence="3">Reverse transcriptase zinc-binding domain-containing protein</fullName>
    </recommendedName>
</protein>
<sequence>MQKEIAEAKRQHKVKSLKLRMIQKTSREKTKELLLMSRKQIKVIVGLLTGHCALKGHLHRIGLYNGDLKCRLCNRETETAQHVLCYCETLDRKRQDIWTTQT</sequence>
<evidence type="ECO:0000313" key="2">
    <source>
        <dbReference type="Proteomes" id="UP001162164"/>
    </source>
</evidence>
<evidence type="ECO:0000313" key="1">
    <source>
        <dbReference type="EMBL" id="KAJ8973499.1"/>
    </source>
</evidence>
<dbReference type="EMBL" id="JAPWTJ010001163">
    <property type="protein sequence ID" value="KAJ8973499.1"/>
    <property type="molecule type" value="Genomic_DNA"/>
</dbReference>
<proteinExistence type="predicted"/>
<dbReference type="Proteomes" id="UP001162164">
    <property type="component" value="Unassembled WGS sequence"/>
</dbReference>
<gene>
    <name evidence="1" type="ORF">NQ317_018772</name>
</gene>